<name>A0A517MUB6_9BACT</name>
<protein>
    <submittedName>
        <fullName evidence="1">Uncharacterized protein</fullName>
    </submittedName>
</protein>
<dbReference type="AlphaFoldDB" id="A0A517MUB6"/>
<dbReference type="Proteomes" id="UP000319852">
    <property type="component" value="Chromosome"/>
</dbReference>
<sequence length="64" mass="6384">MIHSSLPMAAQNAAPGAQLAPLDADLAAIGEGWGLIPDAVKVGICPPRVEHKGSSPFGPAPLAC</sequence>
<proteinExistence type="predicted"/>
<dbReference type="EMBL" id="CP036263">
    <property type="protein sequence ID" value="QDS98462.1"/>
    <property type="molecule type" value="Genomic_DNA"/>
</dbReference>
<gene>
    <name evidence="1" type="ORF">HG15A2_17420</name>
</gene>
<keyword evidence="2" id="KW-1185">Reference proteome</keyword>
<evidence type="ECO:0000313" key="1">
    <source>
        <dbReference type="EMBL" id="QDS98462.1"/>
    </source>
</evidence>
<evidence type="ECO:0000313" key="2">
    <source>
        <dbReference type="Proteomes" id="UP000319852"/>
    </source>
</evidence>
<dbReference type="KEGG" id="amob:HG15A2_17420"/>
<dbReference type="RefSeq" id="WP_218932595.1">
    <property type="nucleotide sequence ID" value="NZ_CP036263.1"/>
</dbReference>
<accession>A0A517MUB6</accession>
<organism evidence="1 2">
    <name type="scientific">Adhaeretor mobilis</name>
    <dbReference type="NCBI Taxonomy" id="1930276"/>
    <lineage>
        <taxon>Bacteria</taxon>
        <taxon>Pseudomonadati</taxon>
        <taxon>Planctomycetota</taxon>
        <taxon>Planctomycetia</taxon>
        <taxon>Pirellulales</taxon>
        <taxon>Lacipirellulaceae</taxon>
        <taxon>Adhaeretor</taxon>
    </lineage>
</organism>
<reference evidence="1 2" key="1">
    <citation type="submission" date="2019-02" db="EMBL/GenBank/DDBJ databases">
        <title>Deep-cultivation of Planctomycetes and their phenomic and genomic characterization uncovers novel biology.</title>
        <authorList>
            <person name="Wiegand S."/>
            <person name="Jogler M."/>
            <person name="Boedeker C."/>
            <person name="Pinto D."/>
            <person name="Vollmers J."/>
            <person name="Rivas-Marin E."/>
            <person name="Kohn T."/>
            <person name="Peeters S.H."/>
            <person name="Heuer A."/>
            <person name="Rast P."/>
            <person name="Oberbeckmann S."/>
            <person name="Bunk B."/>
            <person name="Jeske O."/>
            <person name="Meyerdierks A."/>
            <person name="Storesund J.E."/>
            <person name="Kallscheuer N."/>
            <person name="Luecker S."/>
            <person name="Lage O.M."/>
            <person name="Pohl T."/>
            <person name="Merkel B.J."/>
            <person name="Hornburger P."/>
            <person name="Mueller R.-W."/>
            <person name="Bruemmer F."/>
            <person name="Labrenz M."/>
            <person name="Spormann A.M."/>
            <person name="Op den Camp H."/>
            <person name="Overmann J."/>
            <person name="Amann R."/>
            <person name="Jetten M.S.M."/>
            <person name="Mascher T."/>
            <person name="Medema M.H."/>
            <person name="Devos D.P."/>
            <person name="Kaster A.-K."/>
            <person name="Ovreas L."/>
            <person name="Rohde M."/>
            <person name="Galperin M.Y."/>
            <person name="Jogler C."/>
        </authorList>
    </citation>
    <scope>NUCLEOTIDE SEQUENCE [LARGE SCALE GENOMIC DNA]</scope>
    <source>
        <strain evidence="1 2">HG15A2</strain>
    </source>
</reference>